<comment type="caution">
    <text evidence="8">The sequence shown here is derived from an EMBL/GenBank/DDBJ whole genome shotgun (WGS) entry which is preliminary data.</text>
</comment>
<dbReference type="InterPro" id="IPR011060">
    <property type="entry name" value="RibuloseP-bd_barrel"/>
</dbReference>
<reference evidence="8 9" key="1">
    <citation type="submission" date="2020-03" db="EMBL/GenBank/DDBJ databases">
        <title>Soil Listeria distribution.</title>
        <authorList>
            <person name="Liao J."/>
            <person name="Wiedmann M."/>
        </authorList>
    </citation>
    <scope>NUCLEOTIDE SEQUENCE [LARGE SCALE GENOMIC DNA]</scope>
    <source>
        <strain evidence="8 9">FSL L7-1829</strain>
    </source>
</reference>
<dbReference type="GO" id="GO:0019262">
    <property type="term" value="P:N-acetylneuraminate catabolic process"/>
    <property type="evidence" value="ECO:0007669"/>
    <property type="project" value="UniProtKB-UniRule"/>
</dbReference>
<comment type="pathway">
    <text evidence="3 7">Amino-sugar metabolism; N-acetylneuraminate degradation; D-fructose 6-phosphate from N-acetylneuraminate: step 3/5.</text>
</comment>
<dbReference type="GO" id="GO:0005975">
    <property type="term" value="P:carbohydrate metabolic process"/>
    <property type="evidence" value="ECO:0007669"/>
    <property type="project" value="UniProtKB-UniRule"/>
</dbReference>
<dbReference type="AlphaFoldDB" id="A0A7X0T665"/>
<protein>
    <recommendedName>
        <fullName evidence="7">Putative N-acetylmannosamine-6-phosphate 2-epimerase</fullName>
        <ecNumber evidence="7">5.1.3.9</ecNumber>
    </recommendedName>
    <alternativeName>
        <fullName evidence="7">ManNAc-6-P epimerase</fullName>
    </alternativeName>
</protein>
<name>A0A7X0T665_LISWE</name>
<evidence type="ECO:0000256" key="3">
    <source>
        <dbReference type="ARBA" id="ARBA00005081"/>
    </source>
</evidence>
<dbReference type="Proteomes" id="UP000522007">
    <property type="component" value="Unassembled WGS sequence"/>
</dbReference>
<accession>A0A7X0T665</accession>
<evidence type="ECO:0000256" key="2">
    <source>
        <dbReference type="ARBA" id="ARBA00002147"/>
    </source>
</evidence>
<evidence type="ECO:0000256" key="4">
    <source>
        <dbReference type="ARBA" id="ARBA00007439"/>
    </source>
</evidence>
<dbReference type="InterPro" id="IPR007260">
    <property type="entry name" value="NanE"/>
</dbReference>
<evidence type="ECO:0000256" key="5">
    <source>
        <dbReference type="ARBA" id="ARBA00023235"/>
    </source>
</evidence>
<organism evidence="8 9">
    <name type="scientific">Listeria welshimeri</name>
    <dbReference type="NCBI Taxonomy" id="1643"/>
    <lineage>
        <taxon>Bacteria</taxon>
        <taxon>Bacillati</taxon>
        <taxon>Bacillota</taxon>
        <taxon>Bacilli</taxon>
        <taxon>Bacillales</taxon>
        <taxon>Listeriaceae</taxon>
        <taxon>Listeria</taxon>
    </lineage>
</organism>
<gene>
    <name evidence="7" type="primary">nanE</name>
    <name evidence="8" type="ORF">HB853_03930</name>
</gene>
<evidence type="ECO:0000256" key="7">
    <source>
        <dbReference type="HAMAP-Rule" id="MF_01235"/>
    </source>
</evidence>
<dbReference type="EC" id="5.1.3.9" evidence="7"/>
<dbReference type="UniPathway" id="UPA00629">
    <property type="reaction ID" value="UER00682"/>
</dbReference>
<comment type="similarity">
    <text evidence="4 7">Belongs to the NanE family.</text>
</comment>
<evidence type="ECO:0000313" key="9">
    <source>
        <dbReference type="Proteomes" id="UP000522007"/>
    </source>
</evidence>
<dbReference type="GO" id="GO:0006053">
    <property type="term" value="P:N-acetylmannosamine catabolic process"/>
    <property type="evidence" value="ECO:0007669"/>
    <property type="project" value="TreeGrafter"/>
</dbReference>
<comment type="function">
    <text evidence="2 7">Converts N-acetylmannosamine-6-phosphate (ManNAc-6-P) to N-acetylglucosamine-6-phosphate (GlcNAc-6-P).</text>
</comment>
<dbReference type="InterPro" id="IPR013785">
    <property type="entry name" value="Aldolase_TIM"/>
</dbReference>
<dbReference type="Pfam" id="PF04131">
    <property type="entry name" value="NanE"/>
    <property type="match status" value="1"/>
</dbReference>
<dbReference type="FunFam" id="3.20.20.70:FF:000035">
    <property type="entry name" value="Putative N-acetylmannosamine-6-phosphate 2-epimerase"/>
    <property type="match status" value="1"/>
</dbReference>
<dbReference type="GO" id="GO:0005829">
    <property type="term" value="C:cytosol"/>
    <property type="evidence" value="ECO:0007669"/>
    <property type="project" value="TreeGrafter"/>
</dbReference>
<dbReference type="SUPFAM" id="SSF51366">
    <property type="entry name" value="Ribulose-phoshate binding barrel"/>
    <property type="match status" value="1"/>
</dbReference>
<dbReference type="PANTHER" id="PTHR36204">
    <property type="entry name" value="N-ACETYLMANNOSAMINE-6-PHOSPHATE 2-EPIMERASE-RELATED"/>
    <property type="match status" value="1"/>
</dbReference>
<dbReference type="CDD" id="cd04729">
    <property type="entry name" value="NanE"/>
    <property type="match status" value="1"/>
</dbReference>
<dbReference type="NCBIfam" id="NF002231">
    <property type="entry name" value="PRK01130.1"/>
    <property type="match status" value="1"/>
</dbReference>
<dbReference type="Gene3D" id="3.20.20.70">
    <property type="entry name" value="Aldolase class I"/>
    <property type="match status" value="1"/>
</dbReference>
<dbReference type="GO" id="GO:0047465">
    <property type="term" value="F:N-acylglucosamine-6-phosphate 2-epimerase activity"/>
    <property type="evidence" value="ECO:0007669"/>
    <property type="project" value="UniProtKB-EC"/>
</dbReference>
<keyword evidence="5 7" id="KW-0413">Isomerase</keyword>
<dbReference type="EMBL" id="JAAROP010000002">
    <property type="protein sequence ID" value="MBC1322086.1"/>
    <property type="molecule type" value="Genomic_DNA"/>
</dbReference>
<keyword evidence="6 7" id="KW-0119">Carbohydrate metabolism</keyword>
<evidence type="ECO:0000313" key="8">
    <source>
        <dbReference type="EMBL" id="MBC1322086.1"/>
    </source>
</evidence>
<proteinExistence type="inferred from homology"/>
<dbReference type="HAMAP" id="MF_01235">
    <property type="entry name" value="ManNAc6P_epimer"/>
    <property type="match status" value="1"/>
</dbReference>
<evidence type="ECO:0000256" key="1">
    <source>
        <dbReference type="ARBA" id="ARBA00000056"/>
    </source>
</evidence>
<comment type="catalytic activity">
    <reaction evidence="1 7">
        <text>an N-acyl-D-glucosamine 6-phosphate = an N-acyl-D-mannosamine 6-phosphate</text>
        <dbReference type="Rhea" id="RHEA:23932"/>
        <dbReference type="ChEBI" id="CHEBI:57599"/>
        <dbReference type="ChEBI" id="CHEBI:57666"/>
        <dbReference type="EC" id="5.1.3.9"/>
    </reaction>
</comment>
<evidence type="ECO:0000256" key="6">
    <source>
        <dbReference type="ARBA" id="ARBA00023277"/>
    </source>
</evidence>
<dbReference type="PANTHER" id="PTHR36204:SF1">
    <property type="entry name" value="N-ACETYLMANNOSAMINE-6-PHOSPHATE 2-EPIMERASE-RELATED"/>
    <property type="match status" value="1"/>
</dbReference>
<sequence>MNNSVKEKIKGGLVVSCQALSNEPLHSSFIMSKMALAAVQSGAVGIRANTTKDIKAIEEQVDVPIIGIFKNEYEGSEVFITPTYKEVKEICESGAQIVAMDATTRLRPHGEKLDEIIKTVRKEFPNILLMADTSSLEDVKYADALGFDFIGTTLYGYTEATTGKNISDNQFAYLKEVLKSTTTPIIAEGKIDTPEKAREVLVLGCYSVVVGGAITRPQEITKRFINEMKKDHLGKS</sequence>